<comment type="subcellular location">
    <subcellularLocation>
        <location evidence="4">Cellular thylakoid membrane</location>
        <topology evidence="4">Lipid-anchor</topology>
        <orientation evidence="4">Lumenal side</orientation>
    </subcellularLocation>
    <text evidence="4">Associated with a PSII precusor complex on the lumenal side of the thylakoid membrane.</text>
</comment>
<evidence type="ECO:0000256" key="1">
    <source>
        <dbReference type="ARBA" id="ARBA00022531"/>
    </source>
</evidence>
<dbReference type="HAMAP" id="MF_01348">
    <property type="entry name" value="Ycf48"/>
    <property type="match status" value="1"/>
</dbReference>
<evidence type="ECO:0000256" key="4">
    <source>
        <dbReference type="HAMAP-Rule" id="MF_01348"/>
    </source>
</evidence>
<dbReference type="eggNOG" id="COG4447">
    <property type="taxonomic scope" value="Bacteria"/>
</dbReference>
<protein>
    <recommendedName>
        <fullName evidence="4">Photosystem II assembly lipoprotein Ycf48</fullName>
    </recommendedName>
</protein>
<feature type="domain" description="Photosynthesis system II assembly factor Ycf48/Hcf136-like" evidence="6">
    <location>
        <begin position="30"/>
        <end position="330"/>
    </location>
</feature>
<dbReference type="InterPro" id="IPR016705">
    <property type="entry name" value="Ycf48/Hcf136"/>
</dbReference>
<comment type="similarity">
    <text evidence="4 5">Belongs to the Ycf48 family.</text>
</comment>
<dbReference type="GO" id="GO:0015979">
    <property type="term" value="P:photosynthesis"/>
    <property type="evidence" value="ECO:0007669"/>
    <property type="project" value="UniProtKB-KW"/>
</dbReference>
<dbReference type="PROSITE" id="PS51257">
    <property type="entry name" value="PROKAR_LIPOPROTEIN"/>
    <property type="match status" value="1"/>
</dbReference>
<keyword evidence="1 4" id="KW-0602">Photosynthesis</keyword>
<dbReference type="Pfam" id="PF14870">
    <property type="entry name" value="PSII_BNR"/>
    <property type="match status" value="1"/>
</dbReference>
<dbReference type="STRING" id="329726.AM1_2631"/>
<keyword evidence="3 4" id="KW-0604">Photosystem II</keyword>
<dbReference type="OrthoDB" id="9813892at2"/>
<dbReference type="Proteomes" id="UP000000268">
    <property type="component" value="Chromosome"/>
</dbReference>
<keyword evidence="8" id="KW-1185">Reference proteome</keyword>
<dbReference type="InterPro" id="IPR028203">
    <property type="entry name" value="PSII_CF48-like_dom"/>
</dbReference>
<sequence length="337" mass="36758">MIKAILKTSRQWISIIAALFFLTACNSLPVLDSLSWETVALPTDSTVLDVDFASPDHGWLVGTSSALLETFDGGKSWEQRPLALGDLDYRFSSISFSGDEGWIVGEPSILLHTTDGGKSWSRVSLSTQLPGTPYQVTALGPKSVEMITDLGAIYRTQDEAQHWTALVEEATGATRNINRSEDGKYVAISSRGSFYTTFYPGETSWQSHDRNGARRIQTMGFDPNGNPWILNKGGQVQFSNGFLEDGDYAWDEAFTPGTNKIGLLDLAYRTPDEVWISGGSGTLLCSLDGGQTWQKDSTVEDVPSNLYKIIFVSSDQGFIIGQSGTLLRFIAPPKASA</sequence>
<evidence type="ECO:0000256" key="3">
    <source>
        <dbReference type="ARBA" id="ARBA00023276"/>
    </source>
</evidence>
<gene>
    <name evidence="4" type="primary">ycf48</name>
    <name evidence="7" type="ordered locus">AM1_2631</name>
</gene>
<keyword evidence="2 4" id="KW-0732">Signal</keyword>
<organism evidence="7 8">
    <name type="scientific">Acaryochloris marina (strain MBIC 11017)</name>
    <dbReference type="NCBI Taxonomy" id="329726"/>
    <lineage>
        <taxon>Bacteria</taxon>
        <taxon>Bacillati</taxon>
        <taxon>Cyanobacteriota</taxon>
        <taxon>Cyanophyceae</taxon>
        <taxon>Acaryochloridales</taxon>
        <taxon>Acaryochloridaceae</taxon>
        <taxon>Acaryochloris</taxon>
    </lineage>
</organism>
<comment type="subunit">
    <text evidence="4">Part of early PSII assembly complexes which includes D1 (psbA) and PsbI; not found in mature PSII. Binds to the lumenal side of PSII complexes. Interacts with YidC.</text>
</comment>
<dbReference type="PIRSF" id="PIRSF017875">
    <property type="entry name" value="PSII_HCF136"/>
    <property type="match status" value="1"/>
</dbReference>
<reference evidence="7 8" key="1">
    <citation type="journal article" date="2008" name="Proc. Natl. Acad. Sci. U.S.A.">
        <title>Niche adaptation and genome expansion in the chlorophyll d-producing cyanobacterium Acaryochloris marina.</title>
        <authorList>
            <person name="Swingley W.D."/>
            <person name="Chen M."/>
            <person name="Cheung P.C."/>
            <person name="Conrad A.L."/>
            <person name="Dejesa L.C."/>
            <person name="Hao J."/>
            <person name="Honchak B.M."/>
            <person name="Karbach L.E."/>
            <person name="Kurdoglu A."/>
            <person name="Lahiri S."/>
            <person name="Mastrian S.D."/>
            <person name="Miyashita H."/>
            <person name="Page L."/>
            <person name="Ramakrishna P."/>
            <person name="Satoh S."/>
            <person name="Sattley W.M."/>
            <person name="Shimada Y."/>
            <person name="Taylor H.L."/>
            <person name="Tomo T."/>
            <person name="Tsuchiya T."/>
            <person name="Wang Z.T."/>
            <person name="Raymond J."/>
            <person name="Mimuro M."/>
            <person name="Blankenship R.E."/>
            <person name="Touchman J.W."/>
        </authorList>
    </citation>
    <scope>NUCLEOTIDE SEQUENCE [LARGE SCALE GENOMIC DNA]</scope>
    <source>
        <strain evidence="8">MBIC 11017</strain>
    </source>
</reference>
<accession>B0C6T3</accession>
<evidence type="ECO:0000256" key="2">
    <source>
        <dbReference type="ARBA" id="ARBA00022729"/>
    </source>
</evidence>
<dbReference type="AlphaFoldDB" id="B0C6T3"/>
<dbReference type="GO" id="GO:0009523">
    <property type="term" value="C:photosystem II"/>
    <property type="evidence" value="ECO:0007669"/>
    <property type="project" value="UniProtKB-KW"/>
</dbReference>
<dbReference type="NCBIfam" id="NF010237">
    <property type="entry name" value="PRK13684.1"/>
    <property type="match status" value="1"/>
</dbReference>
<dbReference type="PANTHER" id="PTHR47199:SF2">
    <property type="entry name" value="PHOTOSYSTEM II STABILITY_ASSEMBLY FACTOR HCF136, CHLOROPLASTIC"/>
    <property type="match status" value="1"/>
</dbReference>
<evidence type="ECO:0000256" key="5">
    <source>
        <dbReference type="PIRNR" id="PIRNR017875"/>
    </source>
</evidence>
<keyword evidence="4" id="KW-0793">Thylakoid</keyword>
<dbReference type="GO" id="GO:0031977">
    <property type="term" value="C:thylakoid lumen"/>
    <property type="evidence" value="ECO:0007669"/>
    <property type="project" value="UniProtKB-UniRule"/>
</dbReference>
<comment type="function">
    <text evidence="4">A factor required for optimal assembly of photosystem II (PSII), acting in the early stages of PSII assembly. Also plays a role in replacement of photodamaged D1 (psbA). Assists YidC in synthesis of chlorophyll-binding proteins.</text>
</comment>
<evidence type="ECO:0000313" key="8">
    <source>
        <dbReference type="Proteomes" id="UP000000268"/>
    </source>
</evidence>
<dbReference type="PANTHER" id="PTHR47199">
    <property type="entry name" value="PHOTOSYSTEM II STABILITY/ASSEMBLY FACTOR HCF136, CHLOROPLASTIC"/>
    <property type="match status" value="1"/>
</dbReference>
<dbReference type="KEGG" id="amr:AM1_2631"/>
<evidence type="ECO:0000313" key="7">
    <source>
        <dbReference type="EMBL" id="ABW27638.1"/>
    </source>
</evidence>
<dbReference type="HOGENOM" id="CLU_057027_0_0_3"/>
<dbReference type="GO" id="GO:0031676">
    <property type="term" value="C:plasma membrane-derived thylakoid membrane"/>
    <property type="evidence" value="ECO:0007669"/>
    <property type="project" value="UniProtKB-SubCell"/>
</dbReference>
<name>B0C6T3_ACAM1</name>
<dbReference type="InterPro" id="IPR015943">
    <property type="entry name" value="WD40/YVTN_repeat-like_dom_sf"/>
</dbReference>
<proteinExistence type="inferred from homology"/>
<comment type="domain">
    <text evidence="4">A 7-bladed beta-propeller torus, about 55 by 55 Angstroms, with a depth of about 25 Angstroms and a central pore.</text>
</comment>
<dbReference type="SUPFAM" id="SSF110296">
    <property type="entry name" value="Oligoxyloglucan reducing end-specific cellobiohydrolase"/>
    <property type="match status" value="1"/>
</dbReference>
<dbReference type="Gene3D" id="2.130.10.10">
    <property type="entry name" value="YVTN repeat-like/Quinoprotein amine dehydrogenase"/>
    <property type="match status" value="1"/>
</dbReference>
<dbReference type="EMBL" id="CP000828">
    <property type="protein sequence ID" value="ABW27638.1"/>
    <property type="molecule type" value="Genomic_DNA"/>
</dbReference>
<evidence type="ECO:0000259" key="6">
    <source>
        <dbReference type="Pfam" id="PF14870"/>
    </source>
</evidence>